<keyword evidence="1" id="KW-0547">Nucleotide-binding</keyword>
<dbReference type="CDD" id="cd02022">
    <property type="entry name" value="DPCK"/>
    <property type="match status" value="1"/>
</dbReference>
<dbReference type="PANTHER" id="PTHR10695">
    <property type="entry name" value="DEPHOSPHO-COA KINASE-RELATED"/>
    <property type="match status" value="1"/>
</dbReference>
<dbReference type="GO" id="GO:0004140">
    <property type="term" value="F:dephospho-CoA kinase activity"/>
    <property type="evidence" value="ECO:0007669"/>
    <property type="project" value="InterPro"/>
</dbReference>
<dbReference type="NCBIfam" id="TIGR00152">
    <property type="entry name" value="dephospho-CoA kinase"/>
    <property type="match status" value="1"/>
</dbReference>
<accession>A0A6J6B353</accession>
<evidence type="ECO:0000313" key="3">
    <source>
        <dbReference type="EMBL" id="CAB4532988.1"/>
    </source>
</evidence>
<dbReference type="HAMAP" id="MF_00376">
    <property type="entry name" value="Dephospho_CoA_kinase"/>
    <property type="match status" value="1"/>
</dbReference>
<dbReference type="InterPro" id="IPR001977">
    <property type="entry name" value="Depp_CoAkinase"/>
</dbReference>
<dbReference type="PANTHER" id="PTHR10695:SF46">
    <property type="entry name" value="BIFUNCTIONAL COENZYME A SYNTHASE-RELATED"/>
    <property type="match status" value="1"/>
</dbReference>
<dbReference type="SUPFAM" id="SSF52540">
    <property type="entry name" value="P-loop containing nucleoside triphosphate hydrolases"/>
    <property type="match status" value="1"/>
</dbReference>
<dbReference type="GO" id="GO:0015937">
    <property type="term" value="P:coenzyme A biosynthetic process"/>
    <property type="evidence" value="ECO:0007669"/>
    <property type="project" value="InterPro"/>
</dbReference>
<dbReference type="GO" id="GO:0005524">
    <property type="term" value="F:ATP binding"/>
    <property type="evidence" value="ECO:0007669"/>
    <property type="project" value="UniProtKB-KW"/>
</dbReference>
<dbReference type="Pfam" id="PF01121">
    <property type="entry name" value="CoaE"/>
    <property type="match status" value="1"/>
</dbReference>
<organism evidence="3">
    <name type="scientific">freshwater metagenome</name>
    <dbReference type="NCBI Taxonomy" id="449393"/>
    <lineage>
        <taxon>unclassified sequences</taxon>
        <taxon>metagenomes</taxon>
        <taxon>ecological metagenomes</taxon>
    </lineage>
</organism>
<name>A0A6J6B353_9ZZZZ</name>
<dbReference type="EMBL" id="CAEZSG010000024">
    <property type="protein sequence ID" value="CAB4532988.1"/>
    <property type="molecule type" value="Genomic_DNA"/>
</dbReference>
<dbReference type="PROSITE" id="PS51219">
    <property type="entry name" value="DPCK"/>
    <property type="match status" value="1"/>
</dbReference>
<reference evidence="3" key="1">
    <citation type="submission" date="2020-05" db="EMBL/GenBank/DDBJ databases">
        <authorList>
            <person name="Chiriac C."/>
            <person name="Salcher M."/>
            <person name="Ghai R."/>
            <person name="Kavagutti S V."/>
        </authorList>
    </citation>
    <scope>NUCLEOTIDE SEQUENCE</scope>
</reference>
<protein>
    <submittedName>
        <fullName evidence="3">Unannotated protein</fullName>
    </submittedName>
</protein>
<sequence length="202" mass="21670">MPIIALTGGIASGKSTVSRRFAELGAHVISADELVRQSQRAGSSTLAAIEKRFGLGVIDSEGELDRSALGRIVFDDAIARADLESIVHPAVGAEFASQVARIVQSDPGAIIIYDIPLLVESNRVGDFAGVIVLTCDPKIRHERLVRLRGMSSEEAQSRIDAQASEHDRISVADWAVDTSESIDTTIAQTDAIWSELTASYRV</sequence>
<evidence type="ECO:0000256" key="1">
    <source>
        <dbReference type="ARBA" id="ARBA00022741"/>
    </source>
</evidence>
<dbReference type="InterPro" id="IPR027417">
    <property type="entry name" value="P-loop_NTPase"/>
</dbReference>
<keyword evidence="2" id="KW-0067">ATP-binding</keyword>
<dbReference type="AlphaFoldDB" id="A0A6J6B353"/>
<proteinExistence type="inferred from homology"/>
<gene>
    <name evidence="3" type="ORF">UFOPK1413_00264</name>
</gene>
<dbReference type="Gene3D" id="3.40.50.300">
    <property type="entry name" value="P-loop containing nucleotide triphosphate hydrolases"/>
    <property type="match status" value="1"/>
</dbReference>
<evidence type="ECO:0000256" key="2">
    <source>
        <dbReference type="ARBA" id="ARBA00022840"/>
    </source>
</evidence>